<evidence type="ECO:0000256" key="4">
    <source>
        <dbReference type="ARBA" id="ARBA00022741"/>
    </source>
</evidence>
<evidence type="ECO:0000313" key="11">
    <source>
        <dbReference type="Proteomes" id="UP000009168"/>
    </source>
</evidence>
<dbReference type="InterPro" id="IPR035985">
    <property type="entry name" value="Ubiquitin-activating_enz"/>
</dbReference>
<feature type="compositionally biased region" description="Basic and acidic residues" evidence="8">
    <location>
        <begin position="323"/>
        <end position="336"/>
    </location>
</feature>
<dbReference type="SUPFAM" id="SSF69572">
    <property type="entry name" value="Activating enzymes of the ubiquitin-like proteins"/>
    <property type="match status" value="1"/>
</dbReference>
<dbReference type="InParanoid" id="Q22UG4"/>
<dbReference type="KEGG" id="tet:TTHERM_00554610"/>
<gene>
    <name evidence="10" type="ORF">TTHERM_00554610</name>
</gene>
<dbReference type="GO" id="GO:0071569">
    <property type="term" value="P:protein ufmylation"/>
    <property type="evidence" value="ECO:0007669"/>
    <property type="project" value="TreeGrafter"/>
</dbReference>
<evidence type="ECO:0000256" key="3">
    <source>
        <dbReference type="ARBA" id="ARBA00022723"/>
    </source>
</evidence>
<keyword evidence="7" id="KW-0067">ATP-binding</keyword>
<dbReference type="GO" id="GO:0005524">
    <property type="term" value="F:ATP binding"/>
    <property type="evidence" value="ECO:0007669"/>
    <property type="project" value="UniProtKB-KW"/>
</dbReference>
<dbReference type="OMA" id="MNIVKDY"/>
<evidence type="ECO:0000256" key="8">
    <source>
        <dbReference type="SAM" id="MobiDB-lite"/>
    </source>
</evidence>
<accession>Q22UG4</accession>
<dbReference type="GO" id="GO:0071566">
    <property type="term" value="F:UFM1 activating enzyme activity"/>
    <property type="evidence" value="ECO:0007669"/>
    <property type="project" value="TreeGrafter"/>
</dbReference>
<dbReference type="Proteomes" id="UP000009168">
    <property type="component" value="Unassembled WGS sequence"/>
</dbReference>
<dbReference type="GO" id="GO:0046872">
    <property type="term" value="F:metal ion binding"/>
    <property type="evidence" value="ECO:0007669"/>
    <property type="project" value="UniProtKB-KW"/>
</dbReference>
<dbReference type="AlphaFoldDB" id="Q22UG4"/>
<feature type="domain" description="THIF-type NAD/FAD binding fold" evidence="9">
    <location>
        <begin position="45"/>
        <end position="293"/>
    </location>
</feature>
<dbReference type="InterPro" id="IPR000594">
    <property type="entry name" value="ThiF_NAD_FAD-bd"/>
</dbReference>
<comment type="similarity">
    <text evidence="1">Belongs to the ubiquitin-activating E1 family. UBA5 subfamily.</text>
</comment>
<evidence type="ECO:0000256" key="6">
    <source>
        <dbReference type="ARBA" id="ARBA00022833"/>
    </source>
</evidence>
<dbReference type="CDD" id="cd00757">
    <property type="entry name" value="ThiF_MoeB_HesA_family"/>
    <property type="match status" value="1"/>
</dbReference>
<protein>
    <recommendedName>
        <fullName evidence="2">Ubiquitin-like modifier-activating enzyme 5</fullName>
    </recommendedName>
</protein>
<dbReference type="STRING" id="312017.Q22UG4"/>
<dbReference type="Pfam" id="PF00899">
    <property type="entry name" value="ThiF"/>
    <property type="match status" value="1"/>
</dbReference>
<dbReference type="GO" id="GO:0005829">
    <property type="term" value="C:cytosol"/>
    <property type="evidence" value="ECO:0007669"/>
    <property type="project" value="TreeGrafter"/>
</dbReference>
<reference evidence="11" key="1">
    <citation type="journal article" date="2006" name="PLoS Biol.">
        <title>Macronuclear genome sequence of the ciliate Tetrahymena thermophila, a model eukaryote.</title>
        <authorList>
            <person name="Eisen J.A."/>
            <person name="Coyne R.S."/>
            <person name="Wu M."/>
            <person name="Wu D."/>
            <person name="Thiagarajan M."/>
            <person name="Wortman J.R."/>
            <person name="Badger J.H."/>
            <person name="Ren Q."/>
            <person name="Amedeo P."/>
            <person name="Jones K.M."/>
            <person name="Tallon L.J."/>
            <person name="Delcher A.L."/>
            <person name="Salzberg S.L."/>
            <person name="Silva J.C."/>
            <person name="Haas B.J."/>
            <person name="Majoros W.H."/>
            <person name="Farzad M."/>
            <person name="Carlton J.M."/>
            <person name="Smith R.K. Jr."/>
            <person name="Garg J."/>
            <person name="Pearlman R.E."/>
            <person name="Karrer K.M."/>
            <person name="Sun L."/>
            <person name="Manning G."/>
            <person name="Elde N.C."/>
            <person name="Turkewitz A.P."/>
            <person name="Asai D.J."/>
            <person name="Wilkes D.E."/>
            <person name="Wang Y."/>
            <person name="Cai H."/>
            <person name="Collins K."/>
            <person name="Stewart B.A."/>
            <person name="Lee S.R."/>
            <person name="Wilamowska K."/>
            <person name="Weinberg Z."/>
            <person name="Ruzzo W.L."/>
            <person name="Wloga D."/>
            <person name="Gaertig J."/>
            <person name="Frankel J."/>
            <person name="Tsao C.-C."/>
            <person name="Gorovsky M.A."/>
            <person name="Keeling P.J."/>
            <person name="Waller R.F."/>
            <person name="Patron N.J."/>
            <person name="Cherry J.M."/>
            <person name="Stover N.A."/>
            <person name="Krieger C.J."/>
            <person name="del Toro C."/>
            <person name="Ryder H.F."/>
            <person name="Williamson S.C."/>
            <person name="Barbeau R.A."/>
            <person name="Hamilton E.P."/>
            <person name="Orias E."/>
        </authorList>
    </citation>
    <scope>NUCLEOTIDE SEQUENCE [LARGE SCALE GENOMIC DNA]</scope>
    <source>
        <strain evidence="11">SB210</strain>
    </source>
</reference>
<dbReference type="PANTHER" id="PTHR10953:SF9">
    <property type="entry name" value="UBIQUITIN-LIKE MODIFIER-ACTIVATING ENZYME 5"/>
    <property type="match status" value="1"/>
</dbReference>
<feature type="compositionally biased region" description="Basic and acidic residues" evidence="8">
    <location>
        <begin position="353"/>
        <end position="364"/>
    </location>
</feature>
<evidence type="ECO:0000256" key="5">
    <source>
        <dbReference type="ARBA" id="ARBA00022786"/>
    </source>
</evidence>
<evidence type="ECO:0000256" key="2">
    <source>
        <dbReference type="ARBA" id="ARBA00016279"/>
    </source>
</evidence>
<sequence length="383" mass="43079">MDSDKELQRLLDERQKLNDKINEYVKEKYQKYKGMSEEVKDDNPYSRLMALKRMGVVQNYEKIRDCSVLVVGVGGVGSVLAEMLTRCGLGKLIIYDYDKVELANMNRLFYTPQQVGLSKVDAAKGTLQSINPEITIEAYNMNITTNSGFEHLLDRIKKGGKNGERINLVVSCVDNYAARMAINTGCNELDQIWFESGVSEDAMSAHIQIMIPGETACFACATPLAVVESNEHTIKREGVCAASLPTTMGITAGFLAQNALKFLLDFGDLAFVLAYNAKADFFTNYMIKPNSECKENECRKRQAEKAVNKQENILERLEQRKKAAKEAFEKENKPSENEWGIEIVDESGPQSDSNKKDDDVKEISEQEIEQNNLDDLMAKLQNM</sequence>
<keyword evidence="4" id="KW-0547">Nucleotide-binding</keyword>
<dbReference type="OrthoDB" id="206053at2759"/>
<dbReference type="Gene3D" id="3.40.50.720">
    <property type="entry name" value="NAD(P)-binding Rossmann-like Domain"/>
    <property type="match status" value="1"/>
</dbReference>
<dbReference type="eggNOG" id="KOG2336">
    <property type="taxonomic scope" value="Eukaryota"/>
</dbReference>
<keyword evidence="6" id="KW-0862">Zinc</keyword>
<evidence type="ECO:0000259" key="9">
    <source>
        <dbReference type="Pfam" id="PF00899"/>
    </source>
</evidence>
<evidence type="ECO:0000256" key="1">
    <source>
        <dbReference type="ARBA" id="ARBA00005339"/>
    </source>
</evidence>
<evidence type="ECO:0000313" key="10">
    <source>
        <dbReference type="EMBL" id="EAR89006.1"/>
    </source>
</evidence>
<feature type="region of interest" description="Disordered" evidence="8">
    <location>
        <begin position="323"/>
        <end position="374"/>
    </location>
</feature>
<proteinExistence type="inferred from homology"/>
<dbReference type="RefSeq" id="XP_001009251.1">
    <property type="nucleotide sequence ID" value="XM_001009251.3"/>
</dbReference>
<keyword evidence="11" id="KW-1185">Reference proteome</keyword>
<dbReference type="InterPro" id="IPR045886">
    <property type="entry name" value="ThiF/MoeB/HesA"/>
</dbReference>
<dbReference type="EMBL" id="GG662828">
    <property type="protein sequence ID" value="EAR89006.1"/>
    <property type="molecule type" value="Genomic_DNA"/>
</dbReference>
<dbReference type="HOGENOM" id="CLU_013325_0_1_1"/>
<name>Q22UG4_TETTS</name>
<keyword evidence="3" id="KW-0479">Metal-binding</keyword>
<evidence type="ECO:0000256" key="7">
    <source>
        <dbReference type="ARBA" id="ARBA00022840"/>
    </source>
</evidence>
<dbReference type="GeneID" id="7840697"/>
<organism evidence="10 11">
    <name type="scientific">Tetrahymena thermophila (strain SB210)</name>
    <dbReference type="NCBI Taxonomy" id="312017"/>
    <lineage>
        <taxon>Eukaryota</taxon>
        <taxon>Sar</taxon>
        <taxon>Alveolata</taxon>
        <taxon>Ciliophora</taxon>
        <taxon>Intramacronucleata</taxon>
        <taxon>Oligohymenophorea</taxon>
        <taxon>Hymenostomatida</taxon>
        <taxon>Tetrahymenina</taxon>
        <taxon>Tetrahymenidae</taxon>
        <taxon>Tetrahymena</taxon>
    </lineage>
</organism>
<dbReference type="PANTHER" id="PTHR10953">
    <property type="entry name" value="UBIQUITIN-ACTIVATING ENZYME E1"/>
    <property type="match status" value="1"/>
</dbReference>
<dbReference type="FunFam" id="3.40.50.720:FF:000531">
    <property type="entry name" value="NAD/FAD dependent dehydrogenase, putative"/>
    <property type="match status" value="1"/>
</dbReference>
<keyword evidence="5" id="KW-0833">Ubl conjugation pathway</keyword>